<dbReference type="AlphaFoldDB" id="A0A6J4PWN2"/>
<feature type="non-terminal residue" evidence="2">
    <location>
        <position position="90"/>
    </location>
</feature>
<evidence type="ECO:0000256" key="1">
    <source>
        <dbReference type="SAM" id="MobiDB-lite"/>
    </source>
</evidence>
<feature type="compositionally biased region" description="Basic residues" evidence="1">
    <location>
        <begin position="42"/>
        <end position="61"/>
    </location>
</feature>
<sequence length="90" mass="9736">VSEHPRAAQLRAARRRRRGGRRCAPVRAEGERGRPAVGGQRRGARPGRRRRHRRHAGTARLARHDRPAQGPRGGGGESPGPVGGALRPPL</sequence>
<evidence type="ECO:0000313" key="2">
    <source>
        <dbReference type="EMBL" id="CAA9427723.1"/>
    </source>
</evidence>
<name>A0A6J4PWN2_9PSEU</name>
<dbReference type="EMBL" id="CADCUS010000445">
    <property type="protein sequence ID" value="CAA9427723.1"/>
    <property type="molecule type" value="Genomic_DNA"/>
</dbReference>
<feature type="compositionally biased region" description="Gly residues" evidence="1">
    <location>
        <begin position="71"/>
        <end position="83"/>
    </location>
</feature>
<gene>
    <name evidence="2" type="ORF">AVDCRST_MAG66-3139</name>
</gene>
<protein>
    <submittedName>
        <fullName evidence="2">COGs COG0840</fullName>
    </submittedName>
</protein>
<proteinExistence type="predicted"/>
<reference evidence="2" key="1">
    <citation type="submission" date="2020-02" db="EMBL/GenBank/DDBJ databases">
        <authorList>
            <person name="Meier V. D."/>
        </authorList>
    </citation>
    <scope>NUCLEOTIDE SEQUENCE</scope>
    <source>
        <strain evidence="2">AVDCRST_MAG66</strain>
    </source>
</reference>
<organism evidence="2">
    <name type="scientific">uncultured Pseudonocardia sp</name>
    <dbReference type="NCBI Taxonomy" id="211455"/>
    <lineage>
        <taxon>Bacteria</taxon>
        <taxon>Bacillati</taxon>
        <taxon>Actinomycetota</taxon>
        <taxon>Actinomycetes</taxon>
        <taxon>Pseudonocardiales</taxon>
        <taxon>Pseudonocardiaceae</taxon>
        <taxon>Pseudonocardia</taxon>
        <taxon>environmental samples</taxon>
    </lineage>
</organism>
<feature type="compositionally biased region" description="Basic residues" evidence="1">
    <location>
        <begin position="12"/>
        <end position="21"/>
    </location>
</feature>
<accession>A0A6J4PWN2</accession>
<feature type="region of interest" description="Disordered" evidence="1">
    <location>
        <begin position="1"/>
        <end position="90"/>
    </location>
</feature>
<feature type="non-terminal residue" evidence="2">
    <location>
        <position position="1"/>
    </location>
</feature>